<feature type="domain" description="SLH" evidence="8">
    <location>
        <begin position="1746"/>
        <end position="1810"/>
    </location>
</feature>
<name>A0ABT2RNV4_9FIRM</name>
<comment type="caution">
    <text evidence="9">The sequence shown here is derived from an EMBL/GenBank/DDBJ whole genome shotgun (WGS) entry which is preliminary data.</text>
</comment>
<dbReference type="InterPro" id="IPR001119">
    <property type="entry name" value="SLH_dom"/>
</dbReference>
<gene>
    <name evidence="9" type="ORF">OCV99_11190</name>
</gene>
<dbReference type="CDD" id="cd09003">
    <property type="entry name" value="GH43_XynD-like"/>
    <property type="match status" value="1"/>
</dbReference>
<evidence type="ECO:0000259" key="8">
    <source>
        <dbReference type="PROSITE" id="PS51272"/>
    </source>
</evidence>
<dbReference type="InterPro" id="IPR006710">
    <property type="entry name" value="Glyco_hydro_43"/>
</dbReference>
<evidence type="ECO:0000313" key="9">
    <source>
        <dbReference type="EMBL" id="MCU6687098.1"/>
    </source>
</evidence>
<dbReference type="Pfam" id="PF04616">
    <property type="entry name" value="Glyco_hydro_43"/>
    <property type="match status" value="2"/>
</dbReference>
<keyword evidence="2 6" id="KW-0732">Signal</keyword>
<dbReference type="Pfam" id="PF02018">
    <property type="entry name" value="CBM_4_9"/>
    <property type="match status" value="2"/>
</dbReference>
<dbReference type="Gene3D" id="1.20.1270.70">
    <property type="entry name" value="Designed single chain three-helix bundle"/>
    <property type="match status" value="1"/>
</dbReference>
<dbReference type="InterPro" id="IPR005084">
    <property type="entry name" value="CBM6"/>
</dbReference>
<dbReference type="SUPFAM" id="SSF49899">
    <property type="entry name" value="Concanavalin A-like lectins/glucanases"/>
    <property type="match status" value="1"/>
</dbReference>
<keyword evidence="3" id="KW-0677">Repeat</keyword>
<dbReference type="SMART" id="SM00606">
    <property type="entry name" value="CBD_IV"/>
    <property type="match status" value="1"/>
</dbReference>
<keyword evidence="4" id="KW-0378">Hydrolase</keyword>
<evidence type="ECO:0000256" key="5">
    <source>
        <dbReference type="ARBA" id="ARBA00023295"/>
    </source>
</evidence>
<dbReference type="SUPFAM" id="SSF49785">
    <property type="entry name" value="Galactose-binding domain-like"/>
    <property type="match status" value="3"/>
</dbReference>
<dbReference type="InterPro" id="IPR041542">
    <property type="entry name" value="GH43_C2"/>
</dbReference>
<dbReference type="Pfam" id="PF17851">
    <property type="entry name" value="GH43_C2"/>
    <property type="match status" value="1"/>
</dbReference>
<dbReference type="Gene3D" id="2.115.10.20">
    <property type="entry name" value="Glycosyl hydrolase domain, family 43"/>
    <property type="match status" value="2"/>
</dbReference>
<keyword evidence="10" id="KW-1185">Reference proteome</keyword>
<evidence type="ECO:0000256" key="6">
    <source>
        <dbReference type="SAM" id="SignalP"/>
    </source>
</evidence>
<feature type="chain" id="PRO_5046310845" evidence="6">
    <location>
        <begin position="32"/>
        <end position="1875"/>
    </location>
</feature>
<evidence type="ECO:0000313" key="10">
    <source>
        <dbReference type="Proteomes" id="UP001652431"/>
    </source>
</evidence>
<protein>
    <submittedName>
        <fullName evidence="9">Family 43 glycosylhydrolase</fullName>
    </submittedName>
</protein>
<dbReference type="Proteomes" id="UP001652431">
    <property type="component" value="Unassembled WGS sequence"/>
</dbReference>
<dbReference type="RefSeq" id="WP_158370626.1">
    <property type="nucleotide sequence ID" value="NZ_JAOQJU010000013.1"/>
</dbReference>
<reference evidence="9 10" key="1">
    <citation type="journal article" date="2021" name="ISME Commun">
        <title>Automated analysis of genomic sequences facilitates high-throughput and comprehensive description of bacteria.</title>
        <authorList>
            <person name="Hitch T.C.A."/>
        </authorList>
    </citation>
    <scope>NUCLEOTIDE SEQUENCE [LARGE SCALE GENOMIC DNA]</scope>
    <source>
        <strain evidence="9 10">Sanger_03</strain>
    </source>
</reference>
<feature type="domain" description="SLH" evidence="8">
    <location>
        <begin position="1813"/>
        <end position="1875"/>
    </location>
</feature>
<dbReference type="CDD" id="cd04084">
    <property type="entry name" value="CBM6_xylanase-like"/>
    <property type="match status" value="1"/>
</dbReference>
<organism evidence="9 10">
    <name type="scientific">Dorea acetigenes</name>
    <dbReference type="NCBI Taxonomy" id="2981787"/>
    <lineage>
        <taxon>Bacteria</taxon>
        <taxon>Bacillati</taxon>
        <taxon>Bacillota</taxon>
        <taxon>Clostridia</taxon>
        <taxon>Lachnospirales</taxon>
        <taxon>Lachnospiraceae</taxon>
        <taxon>Dorea</taxon>
    </lineage>
</organism>
<accession>A0ABT2RNV4</accession>
<dbReference type="Gene3D" id="2.60.120.260">
    <property type="entry name" value="Galactose-binding domain-like"/>
    <property type="match status" value="3"/>
</dbReference>
<dbReference type="InterPro" id="IPR013320">
    <property type="entry name" value="ConA-like_dom_sf"/>
</dbReference>
<comment type="similarity">
    <text evidence="1">Belongs to the glycosyl hydrolase 43 family.</text>
</comment>
<dbReference type="PROSITE" id="PS51175">
    <property type="entry name" value="CBM6"/>
    <property type="match status" value="1"/>
</dbReference>
<evidence type="ECO:0000256" key="3">
    <source>
        <dbReference type="ARBA" id="ARBA00022737"/>
    </source>
</evidence>
<feature type="domain" description="CBM6" evidence="7">
    <location>
        <begin position="1410"/>
        <end position="1539"/>
    </location>
</feature>
<dbReference type="InterPro" id="IPR006584">
    <property type="entry name" value="Cellulose-bd_IV"/>
</dbReference>
<dbReference type="InterPro" id="IPR003305">
    <property type="entry name" value="CenC_carb-bd"/>
</dbReference>
<dbReference type="InterPro" id="IPR051795">
    <property type="entry name" value="Glycosyl_Hydrlase_43"/>
</dbReference>
<dbReference type="CDD" id="cd09001">
    <property type="entry name" value="GH43_FsAxh1-like"/>
    <property type="match status" value="1"/>
</dbReference>
<dbReference type="PANTHER" id="PTHR42812:SF15">
    <property type="entry name" value="HYDROLASE, PUTATIVE (AFU_ORTHOLOGUE AFUA_2G00930)-RELATED"/>
    <property type="match status" value="1"/>
</dbReference>
<sequence>MKKGKKAVKHFSRVILALLLAVSMIPLPAAASASSDNGDGTYNNPVIYADVPDVDVIRVGDTYYMSSTTMHLSPGVPIMKSKDLVNWEIVNYVYDVMDDGDAMSLRNGQSAYANGSWASSLRYYDGKYYVSFMSYTTGKTYFYTTDDIENGVWTHTEVKGGYHDMGLFFDDDGKIYMAYGGGTIKICEMEIVENGLQIKPGTEKVLISDAWKGTALEGTGGLAEGTHVQKINGKYYVFMITWPAENADAGTKGMRTELCFRADSIEDFVNGNWERKIVLQDKGAAQGGIIDTVDGDWYGMVFRDMGPVGRCPVLVPVTWTDGWPMMGNEKGEVDDTAVMPLESWGEKSVVTSDEFYNGEERAAYTKQYEMYGATGVPTAADVDEEIEALEVYDGDELIENGSFDDGTEHWTVNDPADIEVVEEDGNKILKVTNRTTTGSGPRQDITGDVVEGGTYKITAKIKYDHPNSPATKNFNMCIYNGKSYVNGDSIQIMGSGTITKGEWGTVSGTFTVKEGTDISASAIFLETSWAANPTADNDLMDFYVDDVSVIAESIPKEEGDNLIKNGGFEDELSRWTGRENCTLTLDTTEKVSGNSSVKVTDRKVTGSGPQQDVSGLLEAGDIIDVSYNIKYTTGPDTRNFILTAFYDGTYKNIVGGNVKKGEWTKISSSYTVPEDMNTDNLVFFLETSWTPEQDPENDRMDYYVDDLVVTKRVIEQPTMDERSYNGSNLKLEWQWNHNPNNACWSLTDRAGYLRMTTGSTCKTLTEARNTLTQRTYAPQCSGNVALEVGNMKNGDVAGLAAFAAKYGYVGVKMDGGKKYLVMVGTKENGSDNFEPYEADSVELTQDRVYLKIDFDFNSNKAYFYYSLDGKSWTKIGDELPMVYSLAHFMGYRFGLFNYATKSTGGYVDFDYFRIEDGNSGTEGTKDAGTAKMENVQAAGVANAEVEIPVKMTSLPEGNYKSISASFGIPSQLKVTDVVFNEKNVTGTATYSYSNGQLLLTVNGEGVGYTATEEDDVFATIKLKAADYVTADIDATVQADYIQTTGDKVSYDVSGAKSVVTLKYVDMGALAKKPGDSNPLVDHKFGADPYAMEYDGRVYIYMTNDSQEYEAQNNGSVDNTYGNINTINVISSADMVNWTDHGSIPVAGKNNPDGAAKWATCSWAPAAAHKTIDGKEKFFLYFADGGGGIGVLEADSPIGPFVDPIGQALVPPGSAHADGVIWLFDPAVLVDDDGTGYLYYGGGVPDNDANNPKTSRVVKLTDDMVHLDGDAQVIDAPAIFEDSGIHKYGEKYYYSYCSNFSQHAAGYPGQGIICYMESDSPMGPFEYKGEILDNPAKFFGVGGNNHHAIFEFGGEYYITYHAQTLGKALGKANGYRSTHINKVNISKDGTIEPITADMKGISLLKTVDPYARLEGEMFAWNSGIKTAVSKQEGSMVKTLNMEVTDIQNGDWTAIAGLDFGVSGAKKLTANIAAKEGGKVEIRLDSADGTLAGTLEVPAGDGNYKKVECELEGVTGEHNVFFVFTGADGKDLMTVDYWQFEETEVKVDKTDLKEAIDKATAVDITKYTEETVEKLQEALAKANEVFKDDNATQQEVDDAAKALTDAQEALKEIEKPEPVVTDKKALEAAVKAAVADTEKAKYTEESWAAYEEALKKAEEVLAKEDATQQEIDDAVAALDKAAKALQAKGLPYEDVVESDWFYDEVAYNYYEEIMTGMDPTHFGPYVILPRAQFATILHRIEGKPAAEYTNRFPDVPDGQFYSTAVLWAADAEVITGYTDSGYFGTNDPITREQMVTMMYRYAEYKKYESKEPTDISAFTDADEVTEFAEKAMKWAVANGIIAGKENEDGSYRLDPQGGTSRAECAIIIQRFMEKFEK</sequence>
<dbReference type="Pfam" id="PF03422">
    <property type="entry name" value="CBM_6"/>
    <property type="match status" value="1"/>
</dbReference>
<evidence type="ECO:0000256" key="2">
    <source>
        <dbReference type="ARBA" id="ARBA00022729"/>
    </source>
</evidence>
<dbReference type="EMBL" id="JAOQJU010000013">
    <property type="protein sequence ID" value="MCU6687098.1"/>
    <property type="molecule type" value="Genomic_DNA"/>
</dbReference>
<proteinExistence type="inferred from homology"/>
<evidence type="ECO:0000256" key="4">
    <source>
        <dbReference type="ARBA" id="ARBA00022801"/>
    </source>
</evidence>
<dbReference type="Gene3D" id="1.20.1270.90">
    <property type="entry name" value="AF1782-like"/>
    <property type="match status" value="1"/>
</dbReference>
<feature type="domain" description="SLH" evidence="8">
    <location>
        <begin position="1686"/>
        <end position="1745"/>
    </location>
</feature>
<keyword evidence="5" id="KW-0326">Glycosidase</keyword>
<feature type="signal peptide" evidence="6">
    <location>
        <begin position="1"/>
        <end position="31"/>
    </location>
</feature>
<evidence type="ECO:0000259" key="7">
    <source>
        <dbReference type="PROSITE" id="PS51175"/>
    </source>
</evidence>
<dbReference type="Pfam" id="PF07554">
    <property type="entry name" value="FIVAR"/>
    <property type="match status" value="2"/>
</dbReference>
<evidence type="ECO:0000256" key="1">
    <source>
        <dbReference type="ARBA" id="ARBA00009865"/>
    </source>
</evidence>
<dbReference type="PANTHER" id="PTHR42812">
    <property type="entry name" value="BETA-XYLOSIDASE"/>
    <property type="match status" value="1"/>
</dbReference>
<dbReference type="InterPro" id="IPR023296">
    <property type="entry name" value="Glyco_hydro_beta-prop_sf"/>
</dbReference>
<dbReference type="InterPro" id="IPR008979">
    <property type="entry name" value="Galactose-bd-like_sf"/>
</dbReference>
<dbReference type="Gene3D" id="2.60.120.200">
    <property type="match status" value="1"/>
</dbReference>
<dbReference type="Pfam" id="PF00395">
    <property type="entry name" value="SLH"/>
    <property type="match status" value="3"/>
</dbReference>
<dbReference type="SUPFAM" id="SSF75005">
    <property type="entry name" value="Arabinanase/levansucrase/invertase"/>
    <property type="match status" value="2"/>
</dbReference>
<dbReference type="PROSITE" id="PS51272">
    <property type="entry name" value="SLH"/>
    <property type="match status" value="3"/>
</dbReference>